<dbReference type="FunCoup" id="D3BNE5">
    <property type="interactions" value="605"/>
</dbReference>
<gene>
    <name evidence="2" type="ORF">PPL_09557</name>
</gene>
<evidence type="ECO:0000313" key="2">
    <source>
        <dbReference type="EMBL" id="EFA76805.1"/>
    </source>
</evidence>
<dbReference type="GO" id="GO:0007160">
    <property type="term" value="P:cell-matrix adhesion"/>
    <property type="evidence" value="ECO:0007669"/>
    <property type="project" value="InterPro"/>
</dbReference>
<proteinExistence type="predicted"/>
<dbReference type="GeneID" id="31365032"/>
<dbReference type="Proteomes" id="UP000001396">
    <property type="component" value="Unassembled WGS sequence"/>
</dbReference>
<dbReference type="PANTHER" id="PTHR10697:SF1">
    <property type="entry name" value="MAMMALIAN EPENDYMIN-RELATED PROTEIN 1"/>
    <property type="match status" value="1"/>
</dbReference>
<organism evidence="2 3">
    <name type="scientific">Heterostelium pallidum (strain ATCC 26659 / Pp 5 / PN500)</name>
    <name type="common">Cellular slime mold</name>
    <name type="synonym">Polysphondylium pallidum</name>
    <dbReference type="NCBI Taxonomy" id="670386"/>
    <lineage>
        <taxon>Eukaryota</taxon>
        <taxon>Amoebozoa</taxon>
        <taxon>Evosea</taxon>
        <taxon>Eumycetozoa</taxon>
        <taxon>Dictyostelia</taxon>
        <taxon>Acytosteliales</taxon>
        <taxon>Acytosteliaceae</taxon>
        <taxon>Heterostelium</taxon>
    </lineage>
</organism>
<keyword evidence="1" id="KW-0732">Signal</keyword>
<feature type="chain" id="PRO_5003041411" evidence="1">
    <location>
        <begin position="22"/>
        <end position="179"/>
    </location>
</feature>
<dbReference type="GO" id="GO:0005509">
    <property type="term" value="F:calcium ion binding"/>
    <property type="evidence" value="ECO:0007669"/>
    <property type="project" value="InterPro"/>
</dbReference>
<dbReference type="InterPro" id="IPR001299">
    <property type="entry name" value="Ependymin"/>
</dbReference>
<dbReference type="GO" id="GO:0005576">
    <property type="term" value="C:extracellular region"/>
    <property type="evidence" value="ECO:0007669"/>
    <property type="project" value="InterPro"/>
</dbReference>
<evidence type="ECO:0000313" key="3">
    <source>
        <dbReference type="Proteomes" id="UP000001396"/>
    </source>
</evidence>
<protein>
    <submittedName>
        <fullName evidence="2">Uncharacterized protein</fullName>
    </submittedName>
</protein>
<keyword evidence="3" id="KW-1185">Reference proteome</keyword>
<name>D3BNE5_HETP5</name>
<dbReference type="EMBL" id="ADBJ01000044">
    <property type="protein sequence ID" value="EFA76805.1"/>
    <property type="molecule type" value="Genomic_DNA"/>
</dbReference>
<dbReference type="PANTHER" id="PTHR10697">
    <property type="entry name" value="MAMMALIAN EPENDYMIN-RELATED PROTEIN 1"/>
    <property type="match status" value="1"/>
</dbReference>
<sequence>MYKSVIYVAFALCFMLSVSYAYDCCVPPQWQGQAAGVIGDGHVQYKNVYYDSIGKRVRIDIISESFNQTSYTFFQGNGTGKEWVVDSVQGCYITGPDYWNDQCFGESYGLPYIGKQGNLQHFGNSQNGISVSTDENCLPVLFNYVYSYMQFTYYNTLNYIVSDSVFDIPSDCPSWPSNN</sequence>
<feature type="signal peptide" evidence="1">
    <location>
        <begin position="1"/>
        <end position="21"/>
    </location>
</feature>
<dbReference type="RefSeq" id="XP_020428937.1">
    <property type="nucleotide sequence ID" value="XM_020580350.1"/>
</dbReference>
<dbReference type="OMA" id="CYQTGPD"/>
<evidence type="ECO:0000256" key="1">
    <source>
        <dbReference type="SAM" id="SignalP"/>
    </source>
</evidence>
<accession>D3BNE5</accession>
<reference evidence="2 3" key="1">
    <citation type="journal article" date="2011" name="Genome Res.">
        <title>Phylogeny-wide analysis of social amoeba genomes highlights ancient origins for complex intercellular communication.</title>
        <authorList>
            <person name="Heidel A.J."/>
            <person name="Lawal H.M."/>
            <person name="Felder M."/>
            <person name="Schilde C."/>
            <person name="Helps N.R."/>
            <person name="Tunggal B."/>
            <person name="Rivero F."/>
            <person name="John U."/>
            <person name="Schleicher M."/>
            <person name="Eichinger L."/>
            <person name="Platzer M."/>
            <person name="Noegel A.A."/>
            <person name="Schaap P."/>
            <person name="Gloeckner G."/>
        </authorList>
    </citation>
    <scope>NUCLEOTIDE SEQUENCE [LARGE SCALE GENOMIC DNA]</scope>
    <source>
        <strain evidence="3">ATCC 26659 / Pp 5 / PN500</strain>
    </source>
</reference>
<dbReference type="AlphaFoldDB" id="D3BNE5"/>
<dbReference type="InParanoid" id="D3BNE5"/>
<comment type="caution">
    <text evidence="2">The sequence shown here is derived from an EMBL/GenBank/DDBJ whole genome shotgun (WGS) entry which is preliminary data.</text>
</comment>
<dbReference type="GO" id="GO:0005764">
    <property type="term" value="C:lysosome"/>
    <property type="evidence" value="ECO:0007669"/>
    <property type="project" value="TreeGrafter"/>
</dbReference>